<dbReference type="InterPro" id="IPR009057">
    <property type="entry name" value="Homeodomain-like_sf"/>
</dbReference>
<dbReference type="EMBL" id="WTVH01000027">
    <property type="protein sequence ID" value="NMF94332.1"/>
    <property type="molecule type" value="Genomic_DNA"/>
</dbReference>
<accession>A0ABX1N4Z0</accession>
<dbReference type="Proteomes" id="UP000601990">
    <property type="component" value="Unassembled WGS sequence"/>
</dbReference>
<keyword evidence="10" id="KW-1185">Reference proteome</keyword>
<feature type="domain" description="Response regulatory" evidence="8">
    <location>
        <begin position="1"/>
        <end position="66"/>
    </location>
</feature>
<dbReference type="Pfam" id="PF25601">
    <property type="entry name" value="AAA_lid_14"/>
    <property type="match status" value="1"/>
</dbReference>
<evidence type="ECO:0000259" key="8">
    <source>
        <dbReference type="PROSITE" id="PS50110"/>
    </source>
</evidence>
<dbReference type="InterPro" id="IPR025943">
    <property type="entry name" value="Sigma_54_int_dom_ATP-bd_2"/>
</dbReference>
<dbReference type="InterPro" id="IPR002078">
    <property type="entry name" value="Sigma_54_int"/>
</dbReference>
<feature type="domain" description="Sigma-54 factor interaction" evidence="7">
    <location>
        <begin position="89"/>
        <end position="318"/>
    </location>
</feature>
<comment type="caution">
    <text evidence="9">The sequence shown here is derived from an EMBL/GenBank/DDBJ whole genome shotgun (WGS) entry which is preliminary data.</text>
</comment>
<evidence type="ECO:0000313" key="10">
    <source>
        <dbReference type="Proteomes" id="UP000601990"/>
    </source>
</evidence>
<keyword evidence="5" id="KW-0804">Transcription</keyword>
<dbReference type="InterPro" id="IPR001789">
    <property type="entry name" value="Sig_transdc_resp-reg_receiver"/>
</dbReference>
<dbReference type="InterPro" id="IPR011006">
    <property type="entry name" value="CheY-like_superfamily"/>
</dbReference>
<keyword evidence="4" id="KW-0238">DNA-binding</keyword>
<dbReference type="InterPro" id="IPR027417">
    <property type="entry name" value="P-loop_NTPase"/>
</dbReference>
<reference evidence="9" key="1">
    <citation type="submission" date="2019-12" db="EMBL/GenBank/DDBJ databases">
        <title>Comparative genomics gives insights into the taxonomy of the Azoarcus-Aromatoleum group and reveals separate origins of nif in the plant-associated Azoarcus and non-plant-associated Aromatoleum sub-groups.</title>
        <authorList>
            <person name="Lafos M."/>
            <person name="Maluk M."/>
            <person name="Batista M."/>
            <person name="Junghare M."/>
            <person name="Carmona M."/>
            <person name="Faoro H."/>
            <person name="Cruz L.M."/>
            <person name="Battistoni F."/>
            <person name="De Souza E."/>
            <person name="Pedrosa F."/>
            <person name="Chen W.-M."/>
            <person name="Poole P.S."/>
            <person name="Dixon R.A."/>
            <person name="James E.K."/>
        </authorList>
    </citation>
    <scope>NUCLEOTIDE SEQUENCE</scope>
    <source>
        <strain evidence="9">U120</strain>
    </source>
</reference>
<evidence type="ECO:0000313" key="9">
    <source>
        <dbReference type="EMBL" id="NMF94332.1"/>
    </source>
</evidence>
<dbReference type="PANTHER" id="PTHR32071">
    <property type="entry name" value="TRANSCRIPTIONAL REGULATORY PROTEIN"/>
    <property type="match status" value="1"/>
</dbReference>
<evidence type="ECO:0000259" key="7">
    <source>
        <dbReference type="PROSITE" id="PS50045"/>
    </source>
</evidence>
<organism evidence="9 10">
    <name type="scientific">Aromatoleum buckelii</name>
    <dbReference type="NCBI Taxonomy" id="200254"/>
    <lineage>
        <taxon>Bacteria</taxon>
        <taxon>Pseudomonadati</taxon>
        <taxon>Pseudomonadota</taxon>
        <taxon>Betaproteobacteria</taxon>
        <taxon>Rhodocyclales</taxon>
        <taxon>Rhodocyclaceae</taxon>
        <taxon>Aromatoleum</taxon>
    </lineage>
</organism>
<protein>
    <submittedName>
        <fullName evidence="9">AAA domain-containing protein</fullName>
    </submittedName>
</protein>
<proteinExistence type="predicted"/>
<evidence type="ECO:0000256" key="2">
    <source>
        <dbReference type="ARBA" id="ARBA00022840"/>
    </source>
</evidence>
<evidence type="ECO:0000256" key="5">
    <source>
        <dbReference type="ARBA" id="ARBA00023163"/>
    </source>
</evidence>
<dbReference type="InterPro" id="IPR003593">
    <property type="entry name" value="AAA+_ATPase"/>
</dbReference>
<dbReference type="PROSITE" id="PS00676">
    <property type="entry name" value="SIGMA54_INTERACT_2"/>
    <property type="match status" value="1"/>
</dbReference>
<dbReference type="Gene3D" id="3.40.50.300">
    <property type="entry name" value="P-loop containing nucleotide triphosphate hydrolases"/>
    <property type="match status" value="1"/>
</dbReference>
<evidence type="ECO:0000256" key="4">
    <source>
        <dbReference type="ARBA" id="ARBA00023125"/>
    </source>
</evidence>
<dbReference type="SUPFAM" id="SSF52172">
    <property type="entry name" value="CheY-like"/>
    <property type="match status" value="1"/>
</dbReference>
<sequence length="406" mass="45069">MLVANNNVAGARRWLGASLPGNTPVIILSRRLRAAAIRSLLQLGARDFVASDCDQEELQLRLWRLCRTPRSRPGSDCARSCCHPLLLRLIGSDPTFLTQIERIPVIAGCDAGVLILGETGTGKELCARAIHELSGRAARPWVAVNCGALPADLVESELFGHARGAYTSANEARVGLIGEAEGGTVFLDEIDSLPQAAQAKLLRFLQEKEYRLVGDARPRRANVRVVAATNSDPSALVEAGRLRRDLYHRLNVLSLHLPPLRERREDLMPLIDHFVCRFATESGCPVRGLTRAALARLAEYRWPGNVRELEHAIQRAVLFCRGEFIDAVDLELPAVEAPRCQNFRAAKDHAVKAFERSYIERLLLMCDGNITHAAEAAGKDRRAFWQLIRKHGIDAERYRVPERHDG</sequence>
<keyword evidence="3" id="KW-0805">Transcription regulation</keyword>
<comment type="caution">
    <text evidence="6">Lacks conserved residue(s) required for the propagation of feature annotation.</text>
</comment>
<dbReference type="PROSITE" id="PS50045">
    <property type="entry name" value="SIGMA54_INTERACT_4"/>
    <property type="match status" value="1"/>
</dbReference>
<dbReference type="InterPro" id="IPR025944">
    <property type="entry name" value="Sigma_54_int_dom_CS"/>
</dbReference>
<evidence type="ECO:0000256" key="6">
    <source>
        <dbReference type="PROSITE-ProRule" id="PRU00169"/>
    </source>
</evidence>
<evidence type="ECO:0000256" key="3">
    <source>
        <dbReference type="ARBA" id="ARBA00023015"/>
    </source>
</evidence>
<dbReference type="Gene3D" id="1.10.10.60">
    <property type="entry name" value="Homeodomain-like"/>
    <property type="match status" value="1"/>
</dbReference>
<dbReference type="Pfam" id="PF00158">
    <property type="entry name" value="Sigma54_activat"/>
    <property type="match status" value="1"/>
</dbReference>
<dbReference type="SMART" id="SM00382">
    <property type="entry name" value="AAA"/>
    <property type="match status" value="1"/>
</dbReference>
<dbReference type="SUPFAM" id="SSF52540">
    <property type="entry name" value="P-loop containing nucleoside triphosphate hydrolases"/>
    <property type="match status" value="1"/>
</dbReference>
<dbReference type="InterPro" id="IPR058031">
    <property type="entry name" value="AAA_lid_NorR"/>
</dbReference>
<dbReference type="SUPFAM" id="SSF46689">
    <property type="entry name" value="Homeodomain-like"/>
    <property type="match status" value="1"/>
</dbReference>
<gene>
    <name evidence="9" type="ORF">GO608_13460</name>
</gene>
<dbReference type="Gene3D" id="1.10.8.60">
    <property type="match status" value="1"/>
</dbReference>
<name>A0ABX1N4Z0_9RHOO</name>
<dbReference type="PROSITE" id="PS50110">
    <property type="entry name" value="RESPONSE_REGULATORY"/>
    <property type="match status" value="1"/>
</dbReference>
<evidence type="ECO:0000256" key="1">
    <source>
        <dbReference type="ARBA" id="ARBA00022741"/>
    </source>
</evidence>
<keyword evidence="2" id="KW-0067">ATP-binding</keyword>
<dbReference type="PROSITE" id="PS00688">
    <property type="entry name" value="SIGMA54_INTERACT_3"/>
    <property type="match status" value="1"/>
</dbReference>
<keyword evidence="1" id="KW-0547">Nucleotide-binding</keyword>
<dbReference type="CDD" id="cd00009">
    <property type="entry name" value="AAA"/>
    <property type="match status" value="1"/>
</dbReference>